<evidence type="ECO:0000313" key="3">
    <source>
        <dbReference type="Proteomes" id="UP000636453"/>
    </source>
</evidence>
<protein>
    <recommendedName>
        <fullName evidence="4">DUF5329 domain-containing protein</fullName>
    </recommendedName>
</protein>
<feature type="signal peptide" evidence="1">
    <location>
        <begin position="1"/>
        <end position="18"/>
    </location>
</feature>
<dbReference type="OrthoDB" id="344871at2"/>
<reference evidence="2" key="1">
    <citation type="journal article" date="2014" name="Int. J. Syst. Evol. Microbiol.">
        <title>Complete genome sequence of Corynebacterium casei LMG S-19264T (=DSM 44701T), isolated from a smear-ripened cheese.</title>
        <authorList>
            <consortium name="US DOE Joint Genome Institute (JGI-PGF)"/>
            <person name="Walter F."/>
            <person name="Albersmeier A."/>
            <person name="Kalinowski J."/>
            <person name="Ruckert C."/>
        </authorList>
    </citation>
    <scope>NUCLEOTIDE SEQUENCE</scope>
    <source>
        <strain evidence="2">KCTC 32020</strain>
    </source>
</reference>
<keyword evidence="1" id="KW-0732">Signal</keyword>
<reference evidence="2" key="2">
    <citation type="submission" date="2020-09" db="EMBL/GenBank/DDBJ databases">
        <authorList>
            <person name="Sun Q."/>
            <person name="Kim S."/>
        </authorList>
    </citation>
    <scope>NUCLEOTIDE SEQUENCE</scope>
    <source>
        <strain evidence="2">KCTC 32020</strain>
    </source>
</reference>
<accession>A0A918Z2P8</accession>
<dbReference type="AlphaFoldDB" id="A0A918Z2P8"/>
<feature type="chain" id="PRO_5037932114" description="DUF5329 domain-containing protein" evidence="1">
    <location>
        <begin position="19"/>
        <end position="122"/>
    </location>
</feature>
<evidence type="ECO:0000256" key="1">
    <source>
        <dbReference type="SAM" id="SignalP"/>
    </source>
</evidence>
<organism evidence="2 3">
    <name type="scientific">Vulcaniibacterium thermophilum</name>
    <dbReference type="NCBI Taxonomy" id="1169913"/>
    <lineage>
        <taxon>Bacteria</taxon>
        <taxon>Pseudomonadati</taxon>
        <taxon>Pseudomonadota</taxon>
        <taxon>Gammaproteobacteria</taxon>
        <taxon>Lysobacterales</taxon>
        <taxon>Lysobacteraceae</taxon>
        <taxon>Vulcaniibacterium</taxon>
    </lineage>
</organism>
<keyword evidence="3" id="KW-1185">Reference proteome</keyword>
<dbReference type="EMBL" id="BNCF01000008">
    <property type="protein sequence ID" value="GHE34813.1"/>
    <property type="molecule type" value="Genomic_DNA"/>
</dbReference>
<dbReference type="Proteomes" id="UP000636453">
    <property type="component" value="Unassembled WGS sequence"/>
</dbReference>
<proteinExistence type="predicted"/>
<dbReference type="InterPro" id="IPR035242">
    <property type="entry name" value="DUF5329"/>
</dbReference>
<gene>
    <name evidence="2" type="ORF">GCM10007167_16200</name>
</gene>
<dbReference type="Pfam" id="PF17263">
    <property type="entry name" value="DUF5329"/>
    <property type="match status" value="1"/>
</dbReference>
<evidence type="ECO:0000313" key="2">
    <source>
        <dbReference type="EMBL" id="GHE34813.1"/>
    </source>
</evidence>
<sequence length="122" mass="13477">MRAAAALLLAVLAGSVHAAPPRAEREIAQLIDALGRSGCRFQRNGEWHDAATARGHLQRKYDWLRKRGLADTAEQFIERAGTRSSMSGRAYAVRCPGRPEEPSAAWLMRQLQALRRTTPSSP</sequence>
<comment type="caution">
    <text evidence="2">The sequence shown here is derived from an EMBL/GenBank/DDBJ whole genome shotgun (WGS) entry which is preliminary data.</text>
</comment>
<evidence type="ECO:0008006" key="4">
    <source>
        <dbReference type="Google" id="ProtNLM"/>
    </source>
</evidence>
<name>A0A918Z2P8_9GAMM</name>
<dbReference type="RefSeq" id="WP_146475126.1">
    <property type="nucleotide sequence ID" value="NZ_BNCF01000008.1"/>
</dbReference>